<organism evidence="9 10">
    <name type="scientific">Belliella alkalica</name>
    <dbReference type="NCBI Taxonomy" id="1730871"/>
    <lineage>
        <taxon>Bacteria</taxon>
        <taxon>Pseudomonadati</taxon>
        <taxon>Bacteroidota</taxon>
        <taxon>Cytophagia</taxon>
        <taxon>Cytophagales</taxon>
        <taxon>Cyclobacteriaceae</taxon>
        <taxon>Belliella</taxon>
    </lineage>
</organism>
<feature type="chain" id="PRO_5046624727" evidence="6">
    <location>
        <begin position="24"/>
        <end position="548"/>
    </location>
</feature>
<feature type="domain" description="SusD-like N-terminal" evidence="8">
    <location>
        <begin position="24"/>
        <end position="207"/>
    </location>
</feature>
<evidence type="ECO:0000256" key="4">
    <source>
        <dbReference type="ARBA" id="ARBA00023136"/>
    </source>
</evidence>
<dbReference type="PROSITE" id="PS51257">
    <property type="entry name" value="PROKAR_LIPOPROTEIN"/>
    <property type="match status" value="1"/>
</dbReference>
<protein>
    <submittedName>
        <fullName evidence="9">RagB/SusD family nutrient uptake outer membrane protein</fullName>
    </submittedName>
</protein>
<dbReference type="Pfam" id="PF07980">
    <property type="entry name" value="SusD_RagB"/>
    <property type="match status" value="1"/>
</dbReference>
<evidence type="ECO:0000256" key="3">
    <source>
        <dbReference type="ARBA" id="ARBA00022729"/>
    </source>
</evidence>
<dbReference type="Proteomes" id="UP001165430">
    <property type="component" value="Unassembled WGS sequence"/>
</dbReference>
<keyword evidence="10" id="KW-1185">Reference proteome</keyword>
<dbReference type="Pfam" id="PF14322">
    <property type="entry name" value="SusD-like_3"/>
    <property type="match status" value="1"/>
</dbReference>
<dbReference type="InterPro" id="IPR033985">
    <property type="entry name" value="SusD-like_N"/>
</dbReference>
<evidence type="ECO:0000313" key="10">
    <source>
        <dbReference type="Proteomes" id="UP001165430"/>
    </source>
</evidence>
<feature type="signal peptide" evidence="6">
    <location>
        <begin position="1"/>
        <end position="23"/>
    </location>
</feature>
<keyword evidence="5" id="KW-0998">Cell outer membrane</keyword>
<evidence type="ECO:0000259" key="8">
    <source>
        <dbReference type="Pfam" id="PF14322"/>
    </source>
</evidence>
<dbReference type="EMBL" id="JAKZGO010000001">
    <property type="protein sequence ID" value="MCH7412118.1"/>
    <property type="molecule type" value="Genomic_DNA"/>
</dbReference>
<dbReference type="SUPFAM" id="SSF48452">
    <property type="entry name" value="TPR-like"/>
    <property type="match status" value="1"/>
</dbReference>
<keyword evidence="4" id="KW-0472">Membrane</keyword>
<evidence type="ECO:0000256" key="6">
    <source>
        <dbReference type="SAM" id="SignalP"/>
    </source>
</evidence>
<reference evidence="9" key="1">
    <citation type="submission" date="2022-03" db="EMBL/GenBank/DDBJ databases">
        <title>De novo assembled genomes of Belliella spp. (Cyclobacteriaceae) strains.</title>
        <authorList>
            <person name="Szabo A."/>
            <person name="Korponai K."/>
            <person name="Felfoldi T."/>
        </authorList>
    </citation>
    <scope>NUCLEOTIDE SEQUENCE</scope>
    <source>
        <strain evidence="9">DSM 111903</strain>
    </source>
</reference>
<dbReference type="InterPro" id="IPR011990">
    <property type="entry name" value="TPR-like_helical_dom_sf"/>
</dbReference>
<evidence type="ECO:0000256" key="5">
    <source>
        <dbReference type="ARBA" id="ARBA00023237"/>
    </source>
</evidence>
<sequence length="548" mass="62303">MKKSYIKLTMLIMLGFSSLTSCTDYLEEKPTAQFTADFVYNTPDGLEAGVVALYALHRSFWENQANNGSNAIIIDSKDDLTVPRGGEISNYGRMRNGTRVDNSGVYGNYWRHYYRLIDRSNALIQAAENITNIDEQRRLQILSEAKFFRAHSVFILYKLFKNIYITTEPTTPENSSLIINDKTSKEEIFALIKSDLAFAIQNLSLTNSQPGRIRNGVVRHVRAEVALWEEDWQEAKLQSEAVINSGAHALVPNTGLVFAGDLNHSEALWTLQWRAQINGIAHRINFNLMPNYAELIPGSRYTIEQGGRGFGWLTLNNYLRDLLNEDPNDTRIKGTYYIQDYVYNDPNTIPADKVLGEKIIHPQWQEFASTAANRNFWFIRLNAGCKKYFPDNGIPTENNHFKNIMLYRLAETYLFAAEANYRLGNTSDAISQLNAVRARANAAPVSDISIEAILDEQARELAFEGRRWYMLKRTGKLYEHIITYAGYGMPGDKSLENSTAGGANNTKERPLPYRNDARATMEPHMINWVIPLSEINLLGPNYPQNEGY</sequence>
<feature type="domain" description="RagB/SusD" evidence="7">
    <location>
        <begin position="328"/>
        <end position="548"/>
    </location>
</feature>
<accession>A0ABS9V840</accession>
<dbReference type="Gene3D" id="1.25.40.390">
    <property type="match status" value="1"/>
</dbReference>
<dbReference type="InterPro" id="IPR012944">
    <property type="entry name" value="SusD_RagB_dom"/>
</dbReference>
<gene>
    <name evidence="9" type="ORF">MM213_01375</name>
</gene>
<name>A0ABS9V840_9BACT</name>
<comment type="subcellular location">
    <subcellularLocation>
        <location evidence="1">Cell outer membrane</location>
    </subcellularLocation>
</comment>
<evidence type="ECO:0000256" key="2">
    <source>
        <dbReference type="ARBA" id="ARBA00006275"/>
    </source>
</evidence>
<evidence type="ECO:0000256" key="1">
    <source>
        <dbReference type="ARBA" id="ARBA00004442"/>
    </source>
</evidence>
<comment type="caution">
    <text evidence="9">The sequence shown here is derived from an EMBL/GenBank/DDBJ whole genome shotgun (WGS) entry which is preliminary data.</text>
</comment>
<comment type="similarity">
    <text evidence="2">Belongs to the SusD family.</text>
</comment>
<proteinExistence type="inferred from homology"/>
<dbReference type="RefSeq" id="WP_241409508.1">
    <property type="nucleotide sequence ID" value="NZ_JAKZGO010000001.1"/>
</dbReference>
<keyword evidence="3 6" id="KW-0732">Signal</keyword>
<evidence type="ECO:0000313" key="9">
    <source>
        <dbReference type="EMBL" id="MCH7412118.1"/>
    </source>
</evidence>
<evidence type="ECO:0000259" key="7">
    <source>
        <dbReference type="Pfam" id="PF07980"/>
    </source>
</evidence>